<sequence>MAKWFNDVTESGFKFFNTISANFYSHYPEILNFFDNRSINASAESFNAKLKTFRAAQRGVVDIDFSFSEWLKYMHKITSSTKS</sequence>
<name>A0A1M4UE03_9BACT</name>
<gene>
    <name evidence="2" type="ORF">SAMN05444274_101657</name>
</gene>
<protein>
    <submittedName>
        <fullName evidence="2">Transposase</fullName>
    </submittedName>
</protein>
<dbReference type="STRING" id="1484053.SAMN05444274_101657"/>
<evidence type="ECO:0000259" key="1">
    <source>
        <dbReference type="Pfam" id="PF01610"/>
    </source>
</evidence>
<evidence type="ECO:0000313" key="3">
    <source>
        <dbReference type="Proteomes" id="UP000184164"/>
    </source>
</evidence>
<organism evidence="2 3">
    <name type="scientific">Mariniphaga anaerophila</name>
    <dbReference type="NCBI Taxonomy" id="1484053"/>
    <lineage>
        <taxon>Bacteria</taxon>
        <taxon>Pseudomonadati</taxon>
        <taxon>Bacteroidota</taxon>
        <taxon>Bacteroidia</taxon>
        <taxon>Marinilabiliales</taxon>
        <taxon>Prolixibacteraceae</taxon>
        <taxon>Mariniphaga</taxon>
    </lineage>
</organism>
<accession>A0A1M4UE03</accession>
<dbReference type="EMBL" id="FQUM01000001">
    <property type="protein sequence ID" value="SHE54979.1"/>
    <property type="molecule type" value="Genomic_DNA"/>
</dbReference>
<reference evidence="2 3" key="1">
    <citation type="submission" date="2016-11" db="EMBL/GenBank/DDBJ databases">
        <authorList>
            <person name="Jaros S."/>
            <person name="Januszkiewicz K."/>
            <person name="Wedrychowicz H."/>
        </authorList>
    </citation>
    <scope>NUCLEOTIDE SEQUENCE [LARGE SCALE GENOMIC DNA]</scope>
    <source>
        <strain evidence="2 3">DSM 26910</strain>
    </source>
</reference>
<evidence type="ECO:0000313" key="2">
    <source>
        <dbReference type="EMBL" id="SHE54979.1"/>
    </source>
</evidence>
<dbReference type="Proteomes" id="UP000184164">
    <property type="component" value="Unassembled WGS sequence"/>
</dbReference>
<feature type="domain" description="Transposase IS204/IS1001/IS1096/IS1165 DDE" evidence="1">
    <location>
        <begin position="1"/>
        <end position="64"/>
    </location>
</feature>
<dbReference type="RefSeq" id="WP_072998811.1">
    <property type="nucleotide sequence ID" value="NZ_FQUM01000001.1"/>
</dbReference>
<dbReference type="InterPro" id="IPR002560">
    <property type="entry name" value="Transposase_DDE"/>
</dbReference>
<keyword evidence="3" id="KW-1185">Reference proteome</keyword>
<dbReference type="Pfam" id="PF01610">
    <property type="entry name" value="DDE_Tnp_ISL3"/>
    <property type="match status" value="1"/>
</dbReference>
<dbReference type="AlphaFoldDB" id="A0A1M4UE03"/>
<proteinExistence type="predicted"/>